<evidence type="ECO:0000256" key="5">
    <source>
        <dbReference type="ARBA" id="ARBA00022723"/>
    </source>
</evidence>
<accession>A0ABN2KNU4</accession>
<comment type="similarity">
    <text evidence="2">Belongs to the methylmalonyl-CoA mutase family.</text>
</comment>
<sequence length="683" mass="73555">MSEASTPRPERDRPWVMRTYAGHSSAAASNALYRRNLAKGQTGLSVAFDLPTQTGYDPDHVLARGEVGKVGVPISHIGDMRALFDAIPLVEMNTSMTINATAMWLLAMYQVVAEEQAEAAGEDPAAAVHRLSGTTQNDIIKEYLSRGTYVFPPGPSMRLLTDVVTYTVREIPKWNPTNVCSYHLQEAGATPVQEIAFAMSTAIAVLDAVRESRVVAPEEFGEVVARISFFVNAGVRFVEEMCKMRAFVALWEELTRERYAVADPKQRRFRYGVQVNSLGLTEAQPENNIQRIVLEMLAVTLSKDARARAVQLPAWNEALGLPRPWDQQWSLRIQQVLAYESDLLEYGDLFEGSTVVAAKVAELVDGAKAEMARIAELGGAVAAVESGYLKSALVASHADRRARIERGEDIVVGVNKFETTEPNPLTADLDTAIQSVDPGVEAAAAAAVRRWREQRDADPERRDRAIAALARLRADAASGVNLMAASLECARADVTTGEWAGALREEFGEYRAPTGVSGSVGIAEAGEGLQAVRAQVAELGSALGEQLRILVAKPGLDGHSNGAEQIAVRARDAGFEVVYQGIRLTPAQIVAAAVSEDVHLVGISILSGSHMELVPEILDGLRAADAGEIPVVVGGIIPESDGAKLRELGVAAVFTPKDFGLNEIMARFVEIIRSANLTSASRV</sequence>
<evidence type="ECO:0000313" key="10">
    <source>
        <dbReference type="Proteomes" id="UP001501475"/>
    </source>
</evidence>
<evidence type="ECO:0000256" key="1">
    <source>
        <dbReference type="ARBA" id="ARBA00001922"/>
    </source>
</evidence>
<dbReference type="InterPro" id="IPR006159">
    <property type="entry name" value="Acid_CoA_mut_C"/>
</dbReference>
<evidence type="ECO:0000259" key="8">
    <source>
        <dbReference type="PROSITE" id="PS51332"/>
    </source>
</evidence>
<comment type="caution">
    <text evidence="9">The sequence shown here is derived from an EMBL/GenBank/DDBJ whole genome shotgun (WGS) entry which is preliminary data.</text>
</comment>
<dbReference type="InterPro" id="IPR006098">
    <property type="entry name" value="MMCoA_mutase_a_cat"/>
</dbReference>
<dbReference type="InterPro" id="IPR016176">
    <property type="entry name" value="Cbl-dep_enz_cat"/>
</dbReference>
<protein>
    <submittedName>
        <fullName evidence="9">Protein meaA</fullName>
    </submittedName>
</protein>
<dbReference type="InterPro" id="IPR006099">
    <property type="entry name" value="MeMalonylCoA_mutase_a/b_cat"/>
</dbReference>
<dbReference type="PANTHER" id="PTHR48101:SF3">
    <property type="entry name" value="COENZYME B12-DEPENDENT MUTASE"/>
    <property type="match status" value="1"/>
</dbReference>
<dbReference type="NCBIfam" id="TIGR00641">
    <property type="entry name" value="acid_CoA_mut_N"/>
    <property type="match status" value="1"/>
</dbReference>
<dbReference type="Pfam" id="PF01642">
    <property type="entry name" value="MM_CoA_mutase"/>
    <property type="match status" value="1"/>
</dbReference>
<dbReference type="SUPFAM" id="SSF52242">
    <property type="entry name" value="Cobalamin (vitamin B12)-binding domain"/>
    <property type="match status" value="1"/>
</dbReference>
<keyword evidence="7" id="KW-0170">Cobalt</keyword>
<dbReference type="Gene3D" id="3.40.50.280">
    <property type="entry name" value="Cobalamin-binding domain"/>
    <property type="match status" value="1"/>
</dbReference>
<evidence type="ECO:0000256" key="2">
    <source>
        <dbReference type="ARBA" id="ARBA00008465"/>
    </source>
</evidence>
<keyword evidence="5" id="KW-0479">Metal-binding</keyword>
<keyword evidence="10" id="KW-1185">Reference proteome</keyword>
<dbReference type="PANTHER" id="PTHR48101">
    <property type="entry name" value="METHYLMALONYL-COA MUTASE, MITOCHONDRIAL-RELATED"/>
    <property type="match status" value="1"/>
</dbReference>
<evidence type="ECO:0000256" key="3">
    <source>
        <dbReference type="ARBA" id="ARBA00011870"/>
    </source>
</evidence>
<dbReference type="Gene3D" id="3.20.20.240">
    <property type="entry name" value="Methylmalonyl-CoA mutase"/>
    <property type="match status" value="1"/>
</dbReference>
<keyword evidence="4" id="KW-0846">Cobalamin</keyword>
<evidence type="ECO:0000256" key="4">
    <source>
        <dbReference type="ARBA" id="ARBA00022628"/>
    </source>
</evidence>
<gene>
    <name evidence="9" type="ORF">GCM10009810_21140</name>
</gene>
<dbReference type="EMBL" id="BAAAPN010000047">
    <property type="protein sequence ID" value="GAA1761425.1"/>
    <property type="molecule type" value="Genomic_DNA"/>
</dbReference>
<dbReference type="InterPro" id="IPR036724">
    <property type="entry name" value="Cobalamin-bd_sf"/>
</dbReference>
<dbReference type="NCBIfam" id="TIGR00640">
    <property type="entry name" value="acid_CoA_mut_C"/>
    <property type="match status" value="1"/>
</dbReference>
<keyword evidence="6" id="KW-0413">Isomerase</keyword>
<evidence type="ECO:0000256" key="6">
    <source>
        <dbReference type="ARBA" id="ARBA00023235"/>
    </source>
</evidence>
<dbReference type="Proteomes" id="UP001501475">
    <property type="component" value="Unassembled WGS sequence"/>
</dbReference>
<organism evidence="9 10">
    <name type="scientific">Nostocoides vanveenii</name>
    <dbReference type="NCBI Taxonomy" id="330835"/>
    <lineage>
        <taxon>Bacteria</taxon>
        <taxon>Bacillati</taxon>
        <taxon>Actinomycetota</taxon>
        <taxon>Actinomycetes</taxon>
        <taxon>Micrococcales</taxon>
        <taxon>Intrasporangiaceae</taxon>
        <taxon>Nostocoides</taxon>
    </lineage>
</organism>
<dbReference type="CDD" id="cd02071">
    <property type="entry name" value="MM_CoA_mut_B12_BD"/>
    <property type="match status" value="1"/>
</dbReference>
<name>A0ABN2KNU4_9MICO</name>
<dbReference type="InterPro" id="IPR006158">
    <property type="entry name" value="Cobalamin-bd"/>
</dbReference>
<dbReference type="SUPFAM" id="SSF51703">
    <property type="entry name" value="Cobalamin (vitamin B12)-dependent enzymes"/>
    <property type="match status" value="1"/>
</dbReference>
<proteinExistence type="inferred from homology"/>
<evidence type="ECO:0000313" key="9">
    <source>
        <dbReference type="EMBL" id="GAA1761425.1"/>
    </source>
</evidence>
<comment type="subunit">
    <text evidence="3">Heterodimer of an alpha and a beta chain.</text>
</comment>
<evidence type="ECO:0000256" key="7">
    <source>
        <dbReference type="ARBA" id="ARBA00023285"/>
    </source>
</evidence>
<comment type="cofactor">
    <cofactor evidence="1">
        <name>adenosylcob(III)alamin</name>
        <dbReference type="ChEBI" id="CHEBI:18408"/>
    </cofactor>
</comment>
<reference evidence="9 10" key="1">
    <citation type="journal article" date="2019" name="Int. J. Syst. Evol. Microbiol.">
        <title>The Global Catalogue of Microorganisms (GCM) 10K type strain sequencing project: providing services to taxonomists for standard genome sequencing and annotation.</title>
        <authorList>
            <consortium name="The Broad Institute Genomics Platform"/>
            <consortium name="The Broad Institute Genome Sequencing Center for Infectious Disease"/>
            <person name="Wu L."/>
            <person name="Ma J."/>
        </authorList>
    </citation>
    <scope>NUCLEOTIDE SEQUENCE [LARGE SCALE GENOMIC DNA]</scope>
    <source>
        <strain evidence="9 10">JCM 15591</strain>
    </source>
</reference>
<dbReference type="PROSITE" id="PS51332">
    <property type="entry name" value="B12_BINDING"/>
    <property type="match status" value="1"/>
</dbReference>
<dbReference type="Pfam" id="PF02310">
    <property type="entry name" value="B12-binding"/>
    <property type="match status" value="1"/>
</dbReference>
<feature type="domain" description="B12-binding" evidence="8">
    <location>
        <begin position="546"/>
        <end position="675"/>
    </location>
</feature>